<protein>
    <submittedName>
        <fullName evidence="4">Outer membrane beta-barrel protein</fullName>
    </submittedName>
</protein>
<dbReference type="Proteomes" id="UP001139516">
    <property type="component" value="Unassembled WGS sequence"/>
</dbReference>
<dbReference type="Pfam" id="PF13505">
    <property type="entry name" value="OMP_b-brl"/>
    <property type="match status" value="1"/>
</dbReference>
<dbReference type="RefSeq" id="WP_248669994.1">
    <property type="nucleotide sequence ID" value="NZ_JALPRX010000159.1"/>
</dbReference>
<evidence type="ECO:0000256" key="1">
    <source>
        <dbReference type="ARBA" id="ARBA00022729"/>
    </source>
</evidence>
<proteinExistence type="predicted"/>
<sequence>MTLKAKLAAAVLSSAVLAGAMAPGAKAQPITGLYVGGGAGYNFSEERDISARGRSARYMNSLPASTIGTMRTHDGWLGLLSLGWGFGNGFRAEVEGNYRENDVRGVGGFGGPTATSRFTAIGGTVRQYGVMTNVLFDFDMSSFGTNISPYIGGGVGYLINDFDGFTATRDANSGNRLRITDSEGNFAYQAIAGLSFPIEAVPGLSLTAEYRYLGSLRSSLQGRVVSPIGATVSTGGYRPDNVNNHSGILGLRYAFYTPAPPPAPAPVAVAPAPARTYLVF</sequence>
<dbReference type="InterPro" id="IPR011250">
    <property type="entry name" value="OMP/PagP_B-barrel"/>
</dbReference>
<name>A0A9X2C0A9_9PROT</name>
<keyword evidence="1 2" id="KW-0732">Signal</keyword>
<feature type="signal peptide" evidence="2">
    <location>
        <begin position="1"/>
        <end position="27"/>
    </location>
</feature>
<accession>A0A9X2C0A9</accession>
<dbReference type="AlphaFoldDB" id="A0A9X2C0A9"/>
<keyword evidence="5" id="KW-1185">Reference proteome</keyword>
<dbReference type="Gene3D" id="2.40.160.20">
    <property type="match status" value="1"/>
</dbReference>
<evidence type="ECO:0000313" key="5">
    <source>
        <dbReference type="Proteomes" id="UP001139516"/>
    </source>
</evidence>
<reference evidence="4" key="1">
    <citation type="submission" date="2022-04" db="EMBL/GenBank/DDBJ databases">
        <title>Roseomonas acroporae sp. nov., isolated from coral Acropora digitifera.</title>
        <authorList>
            <person name="Sun H."/>
        </authorList>
    </citation>
    <scope>NUCLEOTIDE SEQUENCE</scope>
    <source>
        <strain evidence="4">NAR14</strain>
    </source>
</reference>
<comment type="caution">
    <text evidence="4">The sequence shown here is derived from an EMBL/GenBank/DDBJ whole genome shotgun (WGS) entry which is preliminary data.</text>
</comment>
<evidence type="ECO:0000313" key="4">
    <source>
        <dbReference type="EMBL" id="MCK8787950.1"/>
    </source>
</evidence>
<feature type="domain" description="Outer membrane protein beta-barrel" evidence="3">
    <location>
        <begin position="14"/>
        <end position="255"/>
    </location>
</feature>
<dbReference type="SUPFAM" id="SSF56925">
    <property type="entry name" value="OMPA-like"/>
    <property type="match status" value="1"/>
</dbReference>
<evidence type="ECO:0000259" key="3">
    <source>
        <dbReference type="Pfam" id="PF13505"/>
    </source>
</evidence>
<dbReference type="EMBL" id="JALPRX010000159">
    <property type="protein sequence ID" value="MCK8787950.1"/>
    <property type="molecule type" value="Genomic_DNA"/>
</dbReference>
<feature type="chain" id="PRO_5040936226" evidence="2">
    <location>
        <begin position="28"/>
        <end position="280"/>
    </location>
</feature>
<feature type="non-terminal residue" evidence="4">
    <location>
        <position position="280"/>
    </location>
</feature>
<evidence type="ECO:0000256" key="2">
    <source>
        <dbReference type="SAM" id="SignalP"/>
    </source>
</evidence>
<organism evidence="4 5">
    <name type="scientific">Roseomonas acroporae</name>
    <dbReference type="NCBI Taxonomy" id="2937791"/>
    <lineage>
        <taxon>Bacteria</taxon>
        <taxon>Pseudomonadati</taxon>
        <taxon>Pseudomonadota</taxon>
        <taxon>Alphaproteobacteria</taxon>
        <taxon>Acetobacterales</taxon>
        <taxon>Roseomonadaceae</taxon>
        <taxon>Roseomonas</taxon>
    </lineage>
</organism>
<gene>
    <name evidence="4" type="ORF">M0638_26700</name>
</gene>
<dbReference type="InterPro" id="IPR027385">
    <property type="entry name" value="Beta-barrel_OMP"/>
</dbReference>